<dbReference type="Pfam" id="PF20151">
    <property type="entry name" value="DUF6533"/>
    <property type="match status" value="1"/>
</dbReference>
<dbReference type="EMBL" id="JADNYJ010000008">
    <property type="protein sequence ID" value="KAF8909730.1"/>
    <property type="molecule type" value="Genomic_DNA"/>
</dbReference>
<organism evidence="3 4">
    <name type="scientific">Gymnopilus junonius</name>
    <name type="common">Spectacular rustgill mushroom</name>
    <name type="synonym">Gymnopilus spectabilis subsp. junonius</name>
    <dbReference type="NCBI Taxonomy" id="109634"/>
    <lineage>
        <taxon>Eukaryota</taxon>
        <taxon>Fungi</taxon>
        <taxon>Dikarya</taxon>
        <taxon>Basidiomycota</taxon>
        <taxon>Agaricomycotina</taxon>
        <taxon>Agaricomycetes</taxon>
        <taxon>Agaricomycetidae</taxon>
        <taxon>Agaricales</taxon>
        <taxon>Agaricineae</taxon>
        <taxon>Hymenogastraceae</taxon>
        <taxon>Gymnopilus</taxon>
    </lineage>
</organism>
<dbReference type="OrthoDB" id="3353364at2759"/>
<evidence type="ECO:0000256" key="1">
    <source>
        <dbReference type="SAM" id="Phobius"/>
    </source>
</evidence>
<protein>
    <recommendedName>
        <fullName evidence="2">DUF6533 domain-containing protein</fullName>
    </recommendedName>
</protein>
<evidence type="ECO:0000313" key="3">
    <source>
        <dbReference type="EMBL" id="KAF8909730.1"/>
    </source>
</evidence>
<dbReference type="Proteomes" id="UP000724874">
    <property type="component" value="Unassembled WGS sequence"/>
</dbReference>
<comment type="caution">
    <text evidence="3">The sequence shown here is derived from an EMBL/GenBank/DDBJ whole genome shotgun (WGS) entry which is preliminary data.</text>
</comment>
<keyword evidence="4" id="KW-1185">Reference proteome</keyword>
<reference evidence="3" key="1">
    <citation type="submission" date="2020-11" db="EMBL/GenBank/DDBJ databases">
        <authorList>
            <consortium name="DOE Joint Genome Institute"/>
            <person name="Ahrendt S."/>
            <person name="Riley R."/>
            <person name="Andreopoulos W."/>
            <person name="LaButti K."/>
            <person name="Pangilinan J."/>
            <person name="Ruiz-duenas F.J."/>
            <person name="Barrasa J.M."/>
            <person name="Sanchez-Garcia M."/>
            <person name="Camarero S."/>
            <person name="Miyauchi S."/>
            <person name="Serrano A."/>
            <person name="Linde D."/>
            <person name="Babiker R."/>
            <person name="Drula E."/>
            <person name="Ayuso-Fernandez I."/>
            <person name="Pacheco R."/>
            <person name="Padilla G."/>
            <person name="Ferreira P."/>
            <person name="Barriuso J."/>
            <person name="Kellner H."/>
            <person name="Castanera R."/>
            <person name="Alfaro M."/>
            <person name="Ramirez L."/>
            <person name="Pisabarro A.G."/>
            <person name="Kuo A."/>
            <person name="Tritt A."/>
            <person name="Lipzen A."/>
            <person name="He G."/>
            <person name="Yan M."/>
            <person name="Ng V."/>
            <person name="Cullen D."/>
            <person name="Martin F."/>
            <person name="Rosso M.-N."/>
            <person name="Henrissat B."/>
            <person name="Hibbett D."/>
            <person name="Martinez A.T."/>
            <person name="Grigoriev I.V."/>
        </authorList>
    </citation>
    <scope>NUCLEOTIDE SEQUENCE</scope>
    <source>
        <strain evidence="3">AH 44721</strain>
    </source>
</reference>
<accession>A0A9P5TSW8</accession>
<name>A0A9P5TSW8_GYMJU</name>
<evidence type="ECO:0000259" key="2">
    <source>
        <dbReference type="Pfam" id="PF20151"/>
    </source>
</evidence>
<proteinExistence type="predicted"/>
<feature type="domain" description="DUF6533" evidence="2">
    <location>
        <begin position="32"/>
        <end position="66"/>
    </location>
</feature>
<gene>
    <name evidence="3" type="ORF">CPB84DRAFT_1765325</name>
</gene>
<feature type="transmembrane region" description="Helical" evidence="1">
    <location>
        <begin position="27"/>
        <end position="46"/>
    </location>
</feature>
<dbReference type="AlphaFoldDB" id="A0A9P5TSW8"/>
<dbReference type="InterPro" id="IPR045340">
    <property type="entry name" value="DUF6533"/>
</dbReference>
<keyword evidence="1" id="KW-1133">Transmembrane helix</keyword>
<sequence>MAPPIMQTSGSTIPHEALVQQKQGQAIMIWTIGAFCIFGWEWLLCLPKEYQRIWKRPMNASSVLYISASEYPDYAYCSR</sequence>
<evidence type="ECO:0000313" key="4">
    <source>
        <dbReference type="Proteomes" id="UP000724874"/>
    </source>
</evidence>
<keyword evidence="1" id="KW-0812">Transmembrane</keyword>
<keyword evidence="1" id="KW-0472">Membrane</keyword>